<reference evidence="3 4" key="1">
    <citation type="submission" date="2017-04" db="EMBL/GenBank/DDBJ databases">
        <authorList>
            <person name="Afonso C.L."/>
            <person name="Miller P.J."/>
            <person name="Scott M.A."/>
            <person name="Spackman E."/>
            <person name="Goraichik I."/>
            <person name="Dimitrov K.M."/>
            <person name="Suarez D.L."/>
            <person name="Swayne D.E."/>
        </authorList>
    </citation>
    <scope>NUCLEOTIDE SEQUENCE [LARGE SCALE GENOMIC DNA]</scope>
    <source>
        <strain evidence="3 4">USBA 355</strain>
    </source>
</reference>
<dbReference type="EMBL" id="FWZX01000023">
    <property type="protein sequence ID" value="SMF60687.1"/>
    <property type="molecule type" value="Genomic_DNA"/>
</dbReference>
<feature type="domain" description="2'-deoxycytidine 5'-triphosphate deaminase C-terminal" evidence="2">
    <location>
        <begin position="187"/>
        <end position="383"/>
    </location>
</feature>
<dbReference type="AlphaFoldDB" id="A0A1Y6CGI1"/>
<evidence type="ECO:0000313" key="4">
    <source>
        <dbReference type="Proteomes" id="UP000192917"/>
    </source>
</evidence>
<dbReference type="RefSeq" id="WP_085125012.1">
    <property type="nucleotide sequence ID" value="NZ_FWZX01000023.1"/>
</dbReference>
<dbReference type="Pfam" id="PF06559">
    <property type="entry name" value="DCD_N"/>
    <property type="match status" value="1"/>
</dbReference>
<dbReference type="NCBIfam" id="NF005734">
    <property type="entry name" value="PRK07559.1"/>
    <property type="match status" value="1"/>
</dbReference>
<evidence type="ECO:0000259" key="1">
    <source>
        <dbReference type="Pfam" id="PF06559"/>
    </source>
</evidence>
<dbReference type="PANTHER" id="PTHR42680">
    <property type="entry name" value="DCTP DEAMINASE"/>
    <property type="match status" value="1"/>
</dbReference>
<dbReference type="Pfam" id="PF22569">
    <property type="entry name" value="DCD_C"/>
    <property type="match status" value="1"/>
</dbReference>
<evidence type="ECO:0000313" key="3">
    <source>
        <dbReference type="EMBL" id="SMF60687.1"/>
    </source>
</evidence>
<proteinExistence type="predicted"/>
<dbReference type="PANTHER" id="PTHR42680:SF3">
    <property type="entry name" value="DCTP DEAMINASE"/>
    <property type="match status" value="1"/>
</dbReference>
<dbReference type="InterPro" id="IPR010550">
    <property type="entry name" value="DCD_N"/>
</dbReference>
<gene>
    <name evidence="3" type="ORF">SAMN05428998_12378</name>
</gene>
<dbReference type="Proteomes" id="UP000192917">
    <property type="component" value="Unassembled WGS sequence"/>
</dbReference>
<dbReference type="GO" id="GO:0008829">
    <property type="term" value="F:dCTP deaminase activity"/>
    <property type="evidence" value="ECO:0007669"/>
    <property type="project" value="InterPro"/>
</dbReference>
<dbReference type="SUPFAM" id="SSF51283">
    <property type="entry name" value="dUTPase-like"/>
    <property type="match status" value="2"/>
</dbReference>
<protein>
    <submittedName>
        <fullName evidence="3">dCTP deaminase</fullName>
    </submittedName>
</protein>
<dbReference type="STRING" id="560819.SAMN05428998_12378"/>
<dbReference type="GO" id="GO:0009394">
    <property type="term" value="P:2'-deoxyribonucleotide metabolic process"/>
    <property type="evidence" value="ECO:0007669"/>
    <property type="project" value="InterPro"/>
</dbReference>
<organism evidence="3 4">
    <name type="scientific">Tistlia consotensis USBA 355</name>
    <dbReference type="NCBI Taxonomy" id="560819"/>
    <lineage>
        <taxon>Bacteria</taxon>
        <taxon>Pseudomonadati</taxon>
        <taxon>Pseudomonadota</taxon>
        <taxon>Alphaproteobacteria</taxon>
        <taxon>Rhodospirillales</taxon>
        <taxon>Rhodovibrionaceae</taxon>
        <taxon>Tistlia</taxon>
    </lineage>
</organism>
<feature type="domain" description="2'-deoxycytidine 5'-triphosphate deaminase N-terminal" evidence="1">
    <location>
        <begin position="22"/>
        <end position="181"/>
    </location>
</feature>
<accession>A0A1Y6CGI1</accession>
<dbReference type="InterPro" id="IPR053811">
    <property type="entry name" value="DCD_C"/>
</dbReference>
<dbReference type="Gene3D" id="2.70.40.10">
    <property type="match status" value="2"/>
</dbReference>
<name>A0A1Y6CGI1_9PROT</name>
<keyword evidence="4" id="KW-1185">Reference proteome</keyword>
<evidence type="ECO:0000259" key="2">
    <source>
        <dbReference type="Pfam" id="PF22569"/>
    </source>
</evidence>
<dbReference type="InterPro" id="IPR036157">
    <property type="entry name" value="dUTPase-like_sf"/>
</dbReference>
<sequence>MGSKPGPAEAERQAAAPAARGGILPRQAIAELIADGEIRGAGDLAELVQPASLDLRLGARAHRLRASFLPGRGRTVAERIEQFSMHEVDLTGGALLEVGCVYIVPLMERLALGSQVSGLANPKSSTGRLNLFTRLIVDGAEQFDVVPAGYEGPLYAELAPNAFSVLARSGVRLNQLRFRRGRPGVADSALQRLHREVGLVGEGGAGAGAEAAQIRKGLVFTVDLGGLGPDRLAGFKAKRHADVIDLSRIGHYDPAEFWDPIAASPRGELILDPNEFYILASRETVRIPPDYAAEMVPYDTQIGEFRVHYAGFFDPGFGWDPDKEVGTRAVLEVRSHEVPFLLQDGQPVGRLEYHRLAATPDRLYGAGIGSHYHAQSLTLSKHFRPWGA</sequence>